<dbReference type="Proteomes" id="UP000095282">
    <property type="component" value="Unplaced"/>
</dbReference>
<evidence type="ECO:0000256" key="1">
    <source>
        <dbReference type="SAM" id="MobiDB-lite"/>
    </source>
</evidence>
<reference evidence="3" key="1">
    <citation type="submission" date="2016-11" db="UniProtKB">
        <authorList>
            <consortium name="WormBaseParasite"/>
        </authorList>
    </citation>
    <scope>IDENTIFICATION</scope>
</reference>
<name>A0A1I7T2Q1_9PELO</name>
<accession>A0A1I7T2Q1</accession>
<dbReference type="AlphaFoldDB" id="A0A1I7T2Q1"/>
<proteinExistence type="predicted"/>
<feature type="region of interest" description="Disordered" evidence="1">
    <location>
        <begin position="1"/>
        <end position="21"/>
    </location>
</feature>
<sequence length="296" mass="34506">MTSSPTDLDPAEQFEAPDNISPIDFESSFRLHDELLNRIVQPLPSVDTDYGRCALSNPIGGVFNEPSNLPVHYSAPGNFGNPGFLNGHMTFHDSGHPEETFPQFHGQWSDKSFNYPRNDNQGYGWYPNYSIEGYRLPGFITPYRPDYGSDQNSTRKVAEKNDDMQVTRFKISLNSITFECRECKEMCTRKHTRTFLCDGCFYRSPYFVPKESTVMTEKPCWQCGQSTKSYFYEVGDGKIECRRCHWKRTTPATVFHCVNCNVQTEKRFSKTNKNRRMLCKRCYSRENWHKYKKKKI</sequence>
<evidence type="ECO:0000313" key="3">
    <source>
        <dbReference type="WBParaSite" id="Csp11.Scaffold481.g1851.t1"/>
    </source>
</evidence>
<evidence type="ECO:0000313" key="2">
    <source>
        <dbReference type="Proteomes" id="UP000095282"/>
    </source>
</evidence>
<keyword evidence="2" id="KW-1185">Reference proteome</keyword>
<protein>
    <submittedName>
        <fullName evidence="3">Zf-3CxxC domain-containing protein</fullName>
    </submittedName>
</protein>
<organism evidence="2 3">
    <name type="scientific">Caenorhabditis tropicalis</name>
    <dbReference type="NCBI Taxonomy" id="1561998"/>
    <lineage>
        <taxon>Eukaryota</taxon>
        <taxon>Metazoa</taxon>
        <taxon>Ecdysozoa</taxon>
        <taxon>Nematoda</taxon>
        <taxon>Chromadorea</taxon>
        <taxon>Rhabditida</taxon>
        <taxon>Rhabditina</taxon>
        <taxon>Rhabditomorpha</taxon>
        <taxon>Rhabditoidea</taxon>
        <taxon>Rhabditidae</taxon>
        <taxon>Peloderinae</taxon>
        <taxon>Caenorhabditis</taxon>
    </lineage>
</organism>
<dbReference type="WBParaSite" id="Csp11.Scaffold481.g1851.t1">
    <property type="protein sequence ID" value="Csp11.Scaffold481.g1851.t1"/>
    <property type="gene ID" value="Csp11.Scaffold481.g1851"/>
</dbReference>